<sequence>MKYCFIFIAFVSLLCSCKRTQQTDDADVLVRVKDRTLKRSEVVSLIPRGTSSADSLLLAESFVKKWVKDALVYEVAQRNLGDEKEEVDKLVEEYRHSLIRYRYQERLIKEKLSADIRESDKLNYYEENQKKFTLDKALIKGLFLKIPVDAPGLSEVKGWYKSTSEASLEKIEKYSVQNATIYDYFYDKWVDFDEVMDNIPVHVSNSTAYLKANKFVEVADSSYCYLLNIKEYLPEGSVAPYDYASSQITEMLINQRKVDFLKTFEEELYKDGIRGGDVKFFTEPYL</sequence>
<proteinExistence type="predicted"/>
<dbReference type="OrthoDB" id="9785180at2"/>
<dbReference type="AlphaFoldDB" id="K5ZYM1"/>
<dbReference type="HOGENOM" id="CLU_080679_0_0_10"/>
<organism evidence="1 2">
    <name type="scientific">Parabacteroides goldsteinii CL02T12C30</name>
    <dbReference type="NCBI Taxonomy" id="999418"/>
    <lineage>
        <taxon>Bacteria</taxon>
        <taxon>Pseudomonadati</taxon>
        <taxon>Bacteroidota</taxon>
        <taxon>Bacteroidia</taxon>
        <taxon>Bacteroidales</taxon>
        <taxon>Tannerellaceae</taxon>
        <taxon>Parabacteroides</taxon>
    </lineage>
</organism>
<dbReference type="PROSITE" id="PS51257">
    <property type="entry name" value="PROKAR_LIPOPROTEIN"/>
    <property type="match status" value="1"/>
</dbReference>
<evidence type="ECO:0000313" key="2">
    <source>
        <dbReference type="Proteomes" id="UP000006330"/>
    </source>
</evidence>
<name>K5ZYM1_9BACT</name>
<evidence type="ECO:0000313" key="1">
    <source>
        <dbReference type="EMBL" id="EKN20854.1"/>
    </source>
</evidence>
<comment type="caution">
    <text evidence="1">The sequence shown here is derived from an EMBL/GenBank/DDBJ whole genome shotgun (WGS) entry which is preliminary data.</text>
</comment>
<reference evidence="1 2" key="1">
    <citation type="submission" date="2012-02" db="EMBL/GenBank/DDBJ databases">
        <title>The Genome Sequence of Parabacteroides goldsteinii CL02T12C30.</title>
        <authorList>
            <consortium name="The Broad Institute Genome Sequencing Platform"/>
            <person name="Earl A."/>
            <person name="Ward D."/>
            <person name="Feldgarden M."/>
            <person name="Gevers D."/>
            <person name="Zitomersky N.L."/>
            <person name="Coyne M.J."/>
            <person name="Comstock L.E."/>
            <person name="Young S.K."/>
            <person name="Zeng Q."/>
            <person name="Gargeya S."/>
            <person name="Fitzgerald M."/>
            <person name="Haas B."/>
            <person name="Abouelleil A."/>
            <person name="Alvarado L."/>
            <person name="Arachchi H.M."/>
            <person name="Berlin A."/>
            <person name="Chapman S.B."/>
            <person name="Gearin G."/>
            <person name="Goldberg J."/>
            <person name="Griggs A."/>
            <person name="Gujja S."/>
            <person name="Hansen M."/>
            <person name="Heiman D."/>
            <person name="Howarth C."/>
            <person name="Larimer J."/>
            <person name="Lui A."/>
            <person name="MacDonald P.J.P."/>
            <person name="McCowen C."/>
            <person name="Montmayeur A."/>
            <person name="Murphy C."/>
            <person name="Neiman D."/>
            <person name="Pearson M."/>
            <person name="Priest M."/>
            <person name="Roberts A."/>
            <person name="Saif S."/>
            <person name="Shea T."/>
            <person name="Sisk P."/>
            <person name="Stolte C."/>
            <person name="Sykes S."/>
            <person name="Wortman J."/>
            <person name="Nusbaum C."/>
            <person name="Birren B."/>
        </authorList>
    </citation>
    <scope>NUCLEOTIDE SEQUENCE [LARGE SCALE GENOMIC DNA]</scope>
    <source>
        <strain evidence="1 2">CL02T12C30</strain>
    </source>
</reference>
<protein>
    <recommendedName>
        <fullName evidence="3">PpiC domain-containing protein</fullName>
    </recommendedName>
</protein>
<evidence type="ECO:0008006" key="3">
    <source>
        <dbReference type="Google" id="ProtNLM"/>
    </source>
</evidence>
<dbReference type="PATRIC" id="fig|999418.3.peg.98"/>
<gene>
    <name evidence="1" type="ORF">HMPREF1076_00098</name>
</gene>
<dbReference type="Proteomes" id="UP000006330">
    <property type="component" value="Unassembled WGS sequence"/>
</dbReference>
<dbReference type="EMBL" id="AGZO01000003">
    <property type="protein sequence ID" value="EKN20854.1"/>
    <property type="molecule type" value="Genomic_DNA"/>
</dbReference>
<accession>K5ZYM1</accession>
<dbReference type="RefSeq" id="WP_009859572.1">
    <property type="nucleotide sequence ID" value="NZ_JH976471.1"/>
</dbReference>